<evidence type="ECO:0000313" key="2">
    <source>
        <dbReference type="EMBL" id="KAG9244569.1"/>
    </source>
</evidence>
<gene>
    <name evidence="2" type="ORF">BJ878DRAFT_505644</name>
</gene>
<name>A0A9P7Z385_9HELO</name>
<feature type="transmembrane region" description="Helical" evidence="1">
    <location>
        <begin position="140"/>
        <end position="165"/>
    </location>
</feature>
<sequence>MNRRIRNVSRCTSWHDTYSIQLKPCLPQQTLKSILDTYDTILTSALVGTSSIANLKAELEQQARLLKYISSRSVAMGERSTNEIDSFCNSILTFTSTHTGDRELINIKAFNLVAQYQFRSAVEISMNTATDSAAMKATSVLGLVFLPGTFISLLFSTTFLILILAPTTRRNDGKYLRNFGSISQSPFPLLSSPYHVGSDGQILF</sequence>
<dbReference type="AlphaFoldDB" id="A0A9P7Z385"/>
<keyword evidence="1" id="KW-0812">Transmembrane</keyword>
<dbReference type="EMBL" id="MU253897">
    <property type="protein sequence ID" value="KAG9244569.1"/>
    <property type="molecule type" value="Genomic_DNA"/>
</dbReference>
<accession>A0A9P7Z385</accession>
<dbReference type="OrthoDB" id="2830640at2759"/>
<protein>
    <submittedName>
        <fullName evidence="2">Uncharacterized protein</fullName>
    </submittedName>
</protein>
<evidence type="ECO:0000313" key="3">
    <source>
        <dbReference type="Proteomes" id="UP000887226"/>
    </source>
</evidence>
<comment type="caution">
    <text evidence="2">The sequence shown here is derived from an EMBL/GenBank/DDBJ whole genome shotgun (WGS) entry which is preliminary data.</text>
</comment>
<reference evidence="2" key="1">
    <citation type="journal article" date="2021" name="IMA Fungus">
        <title>Genomic characterization of three marine fungi, including Emericellopsis atlantica sp. nov. with signatures of a generalist lifestyle and marine biomass degradation.</title>
        <authorList>
            <person name="Hagestad O.C."/>
            <person name="Hou L."/>
            <person name="Andersen J.H."/>
            <person name="Hansen E.H."/>
            <person name="Altermark B."/>
            <person name="Li C."/>
            <person name="Kuhnert E."/>
            <person name="Cox R.J."/>
            <person name="Crous P.W."/>
            <person name="Spatafora J.W."/>
            <person name="Lail K."/>
            <person name="Amirebrahimi M."/>
            <person name="Lipzen A."/>
            <person name="Pangilinan J."/>
            <person name="Andreopoulos W."/>
            <person name="Hayes R.D."/>
            <person name="Ng V."/>
            <person name="Grigoriev I.V."/>
            <person name="Jackson S.A."/>
            <person name="Sutton T.D.S."/>
            <person name="Dobson A.D.W."/>
            <person name="Rama T."/>
        </authorList>
    </citation>
    <scope>NUCLEOTIDE SEQUENCE</scope>
    <source>
        <strain evidence="2">TRa3180A</strain>
    </source>
</reference>
<keyword evidence="3" id="KW-1185">Reference proteome</keyword>
<dbReference type="Proteomes" id="UP000887226">
    <property type="component" value="Unassembled WGS sequence"/>
</dbReference>
<proteinExistence type="predicted"/>
<organism evidence="2 3">
    <name type="scientific">Calycina marina</name>
    <dbReference type="NCBI Taxonomy" id="1763456"/>
    <lineage>
        <taxon>Eukaryota</taxon>
        <taxon>Fungi</taxon>
        <taxon>Dikarya</taxon>
        <taxon>Ascomycota</taxon>
        <taxon>Pezizomycotina</taxon>
        <taxon>Leotiomycetes</taxon>
        <taxon>Helotiales</taxon>
        <taxon>Pezizellaceae</taxon>
        <taxon>Calycina</taxon>
    </lineage>
</organism>
<evidence type="ECO:0000256" key="1">
    <source>
        <dbReference type="SAM" id="Phobius"/>
    </source>
</evidence>
<keyword evidence="1" id="KW-1133">Transmembrane helix</keyword>
<keyword evidence="1" id="KW-0472">Membrane</keyword>